<dbReference type="PANTHER" id="PTHR11538:SF26">
    <property type="entry name" value="FERREDOXIN-FOLD ANTICODON-BINDING DOMAIN-CONTAINING PROTEIN 1"/>
    <property type="match status" value="1"/>
</dbReference>
<name>A0A4P9ZGU8_9ASCO</name>
<evidence type="ECO:0000256" key="1">
    <source>
        <dbReference type="SAM" id="MobiDB-lite"/>
    </source>
</evidence>
<evidence type="ECO:0000313" key="4">
    <source>
        <dbReference type="Proteomes" id="UP000268321"/>
    </source>
</evidence>
<feature type="compositionally biased region" description="Basic residues" evidence="1">
    <location>
        <begin position="57"/>
        <end position="67"/>
    </location>
</feature>
<protein>
    <recommendedName>
        <fullName evidence="2">25S rRNA (uridine-N(3))-methyltransferase BMT5-like domain-containing protein</fullName>
    </recommendedName>
</protein>
<dbReference type="OrthoDB" id="273345at2759"/>
<evidence type="ECO:0000259" key="2">
    <source>
        <dbReference type="Pfam" id="PF10354"/>
    </source>
</evidence>
<dbReference type="GO" id="GO:0005737">
    <property type="term" value="C:cytoplasm"/>
    <property type="evidence" value="ECO:0007669"/>
    <property type="project" value="TreeGrafter"/>
</dbReference>
<sequence length="326" mass="36755">MGRKLKGRPLTGKGLKGALQNHQILEEYKKKRSAALLNEQKQLKDEAASIKSGTKSSKTKSKQQQRKKAYIPFDSTDTLLLVGEGDFTFALSLVVQGLVAPENLTATSFDTHEELVSKYPDVQKVLDSLKKHDVHVLHGVDCMKLAVSLNLNKKYKSNLFLPPKPLQNIMFNFPHTGRGMKDVDRNIRDHQKLVLSYFQNCKEVFEIVNSRRKTGASDGFAGYGGLDGDMPKQKIILSLFEGEPYVSWGIKALARSVGYKVERSGAMDWTAFKGYHHKRTNSIRDTTKPATERDARIYVFDKVHSKEKYKLAKKKSKSNTDDSDSE</sequence>
<dbReference type="PANTHER" id="PTHR11538">
    <property type="entry name" value="PHENYLALANYL-TRNA SYNTHETASE"/>
    <property type="match status" value="1"/>
</dbReference>
<dbReference type="EMBL" id="ML004441">
    <property type="protein sequence ID" value="RKP31481.1"/>
    <property type="molecule type" value="Genomic_DNA"/>
</dbReference>
<proteinExistence type="predicted"/>
<dbReference type="InterPro" id="IPR019446">
    <property type="entry name" value="BMT5-like"/>
</dbReference>
<dbReference type="Pfam" id="PF10354">
    <property type="entry name" value="BMT5-like"/>
    <property type="match status" value="1"/>
</dbReference>
<reference evidence="4" key="1">
    <citation type="journal article" date="2018" name="Nat. Microbiol.">
        <title>Leveraging single-cell genomics to expand the fungal tree of life.</title>
        <authorList>
            <person name="Ahrendt S.R."/>
            <person name="Quandt C.A."/>
            <person name="Ciobanu D."/>
            <person name="Clum A."/>
            <person name="Salamov A."/>
            <person name="Andreopoulos B."/>
            <person name="Cheng J.F."/>
            <person name="Woyke T."/>
            <person name="Pelin A."/>
            <person name="Henrissat B."/>
            <person name="Reynolds N.K."/>
            <person name="Benny G.L."/>
            <person name="Smith M.E."/>
            <person name="James T.Y."/>
            <person name="Grigoriev I.V."/>
        </authorList>
    </citation>
    <scope>NUCLEOTIDE SEQUENCE [LARGE SCALE GENOMIC DNA]</scope>
    <source>
        <strain evidence="4">Baker2002</strain>
    </source>
</reference>
<evidence type="ECO:0000313" key="3">
    <source>
        <dbReference type="EMBL" id="RKP31481.1"/>
    </source>
</evidence>
<organism evidence="3 4">
    <name type="scientific">Metschnikowia bicuspidata</name>
    <dbReference type="NCBI Taxonomy" id="27322"/>
    <lineage>
        <taxon>Eukaryota</taxon>
        <taxon>Fungi</taxon>
        <taxon>Dikarya</taxon>
        <taxon>Ascomycota</taxon>
        <taxon>Saccharomycotina</taxon>
        <taxon>Pichiomycetes</taxon>
        <taxon>Metschnikowiaceae</taxon>
        <taxon>Metschnikowia</taxon>
    </lineage>
</organism>
<gene>
    <name evidence="3" type="ORF">METBISCDRAFT_26561</name>
</gene>
<dbReference type="Proteomes" id="UP000268321">
    <property type="component" value="Unassembled WGS sequence"/>
</dbReference>
<keyword evidence="4" id="KW-1185">Reference proteome</keyword>
<feature type="domain" description="25S rRNA (uridine-N(3))-methyltransferase BMT5-like" evidence="2">
    <location>
        <begin position="80"/>
        <end position="279"/>
    </location>
</feature>
<accession>A0A4P9ZGU8</accession>
<dbReference type="GO" id="GO:0070042">
    <property type="term" value="F:rRNA (uridine-N3-)-methyltransferase activity"/>
    <property type="evidence" value="ECO:0007669"/>
    <property type="project" value="InterPro"/>
</dbReference>
<feature type="region of interest" description="Disordered" evidence="1">
    <location>
        <begin position="44"/>
        <end position="67"/>
    </location>
</feature>
<dbReference type="AlphaFoldDB" id="A0A4P9ZGU8"/>
<dbReference type="GO" id="GO:0070475">
    <property type="term" value="P:rRNA base methylation"/>
    <property type="evidence" value="ECO:0007669"/>
    <property type="project" value="InterPro"/>
</dbReference>